<sequence length="139" mass="16975">MYFDIKEEKHGFYEFVYAWKVLIYRFKLTKDKKHVWIKLKDKAEKRELMRDKDGNYYCKGVNLNVYIYKCDLVRVKELHMDYCNSCSYLDYFTYLSKGLYLGCEICKKKEFHYHKICGKCYNSIYSKTIGFVKETIFVE</sequence>
<evidence type="ECO:0000313" key="2">
    <source>
        <dbReference type="Proteomes" id="UP000789860"/>
    </source>
</evidence>
<name>A0ACA9PDJ1_9GLOM</name>
<accession>A0ACA9PDJ1</accession>
<dbReference type="Proteomes" id="UP000789860">
    <property type="component" value="Unassembled WGS sequence"/>
</dbReference>
<gene>
    <name evidence="1" type="ORF">SCALOS_LOCUS10653</name>
</gene>
<keyword evidence="2" id="KW-1185">Reference proteome</keyword>
<evidence type="ECO:0000313" key="1">
    <source>
        <dbReference type="EMBL" id="CAG8705266.1"/>
    </source>
</evidence>
<dbReference type="EMBL" id="CAJVPM010041095">
    <property type="protein sequence ID" value="CAG8705266.1"/>
    <property type="molecule type" value="Genomic_DNA"/>
</dbReference>
<proteinExistence type="predicted"/>
<reference evidence="1" key="1">
    <citation type="submission" date="2021-06" db="EMBL/GenBank/DDBJ databases">
        <authorList>
            <person name="Kallberg Y."/>
            <person name="Tangrot J."/>
            <person name="Rosling A."/>
        </authorList>
    </citation>
    <scope>NUCLEOTIDE SEQUENCE</scope>
    <source>
        <strain evidence="1">AU212A</strain>
    </source>
</reference>
<organism evidence="1 2">
    <name type="scientific">Scutellospora calospora</name>
    <dbReference type="NCBI Taxonomy" id="85575"/>
    <lineage>
        <taxon>Eukaryota</taxon>
        <taxon>Fungi</taxon>
        <taxon>Fungi incertae sedis</taxon>
        <taxon>Mucoromycota</taxon>
        <taxon>Glomeromycotina</taxon>
        <taxon>Glomeromycetes</taxon>
        <taxon>Diversisporales</taxon>
        <taxon>Gigasporaceae</taxon>
        <taxon>Scutellospora</taxon>
    </lineage>
</organism>
<comment type="caution">
    <text evidence="1">The sequence shown here is derived from an EMBL/GenBank/DDBJ whole genome shotgun (WGS) entry which is preliminary data.</text>
</comment>
<protein>
    <submittedName>
        <fullName evidence="1">5237_t:CDS:1</fullName>
    </submittedName>
</protein>